<dbReference type="OrthoDB" id="60033at2759"/>
<dbReference type="EMBL" id="GG745328">
    <property type="protein sequence ID" value="KNE54387.1"/>
    <property type="molecule type" value="Genomic_DNA"/>
</dbReference>
<evidence type="ECO:0000259" key="10">
    <source>
        <dbReference type="SMART" id="SM00415"/>
    </source>
</evidence>
<organism evidence="11 12">
    <name type="scientific">Allomyces macrogynus (strain ATCC 38327)</name>
    <name type="common">Allomyces javanicus var. macrogynus</name>
    <dbReference type="NCBI Taxonomy" id="578462"/>
    <lineage>
        <taxon>Eukaryota</taxon>
        <taxon>Fungi</taxon>
        <taxon>Fungi incertae sedis</taxon>
        <taxon>Blastocladiomycota</taxon>
        <taxon>Blastocladiomycetes</taxon>
        <taxon>Blastocladiales</taxon>
        <taxon>Blastocladiaceae</taxon>
        <taxon>Allomyces</taxon>
    </lineage>
</organism>
<feature type="domain" description="HSF-type DNA-binding" evidence="10">
    <location>
        <begin position="78"/>
        <end position="179"/>
    </location>
</feature>
<feature type="compositionally biased region" description="Low complexity" evidence="9">
    <location>
        <begin position="185"/>
        <end position="197"/>
    </location>
</feature>
<evidence type="ECO:0000256" key="8">
    <source>
        <dbReference type="SAM" id="Coils"/>
    </source>
</evidence>
<gene>
    <name evidence="11" type="ORF">AMAG_00362</name>
</gene>
<dbReference type="STRING" id="578462.A0A0L0RVB1"/>
<evidence type="ECO:0000256" key="2">
    <source>
        <dbReference type="ARBA" id="ARBA00006403"/>
    </source>
</evidence>
<comment type="subcellular location">
    <subcellularLocation>
        <location evidence="1">Nucleus</location>
    </subcellularLocation>
</comment>
<reference evidence="11 12" key="1">
    <citation type="submission" date="2009-11" db="EMBL/GenBank/DDBJ databases">
        <title>Annotation of Allomyces macrogynus ATCC 38327.</title>
        <authorList>
            <consortium name="The Broad Institute Genome Sequencing Platform"/>
            <person name="Russ C."/>
            <person name="Cuomo C."/>
            <person name="Burger G."/>
            <person name="Gray M.W."/>
            <person name="Holland P.W.H."/>
            <person name="King N."/>
            <person name="Lang F.B.F."/>
            <person name="Roger A.J."/>
            <person name="Ruiz-Trillo I."/>
            <person name="Young S.K."/>
            <person name="Zeng Q."/>
            <person name="Gargeya S."/>
            <person name="Fitzgerald M."/>
            <person name="Haas B."/>
            <person name="Abouelleil A."/>
            <person name="Alvarado L."/>
            <person name="Arachchi H.M."/>
            <person name="Berlin A."/>
            <person name="Chapman S.B."/>
            <person name="Gearin G."/>
            <person name="Goldberg J."/>
            <person name="Griggs A."/>
            <person name="Gujja S."/>
            <person name="Hansen M."/>
            <person name="Heiman D."/>
            <person name="Howarth C."/>
            <person name="Larimer J."/>
            <person name="Lui A."/>
            <person name="MacDonald P.J.P."/>
            <person name="McCowen C."/>
            <person name="Montmayeur A."/>
            <person name="Murphy C."/>
            <person name="Neiman D."/>
            <person name="Pearson M."/>
            <person name="Priest M."/>
            <person name="Roberts A."/>
            <person name="Saif S."/>
            <person name="Shea T."/>
            <person name="Sisk P."/>
            <person name="Stolte C."/>
            <person name="Sykes S."/>
            <person name="Wortman J."/>
            <person name="Nusbaum C."/>
            <person name="Birren B."/>
        </authorList>
    </citation>
    <scope>NUCLEOTIDE SEQUENCE [LARGE SCALE GENOMIC DNA]</scope>
    <source>
        <strain evidence="11 12">ATCC 38327</strain>
    </source>
</reference>
<keyword evidence="6" id="KW-0539">Nucleus</keyword>
<feature type="region of interest" description="Disordered" evidence="9">
    <location>
        <begin position="235"/>
        <end position="256"/>
    </location>
</feature>
<evidence type="ECO:0000256" key="1">
    <source>
        <dbReference type="ARBA" id="ARBA00004123"/>
    </source>
</evidence>
<evidence type="ECO:0000256" key="5">
    <source>
        <dbReference type="ARBA" id="ARBA00023163"/>
    </source>
</evidence>
<feature type="coiled-coil region" evidence="8">
    <location>
        <begin position="326"/>
        <end position="356"/>
    </location>
</feature>
<evidence type="ECO:0000256" key="3">
    <source>
        <dbReference type="ARBA" id="ARBA00023015"/>
    </source>
</evidence>
<dbReference type="FunFam" id="1.10.10.10:FF:000027">
    <property type="entry name" value="Heat shock transcription factor 1"/>
    <property type="match status" value="1"/>
</dbReference>
<dbReference type="SMART" id="SM00415">
    <property type="entry name" value="HSF"/>
    <property type="match status" value="1"/>
</dbReference>
<evidence type="ECO:0000313" key="12">
    <source>
        <dbReference type="Proteomes" id="UP000054350"/>
    </source>
</evidence>
<evidence type="ECO:0000256" key="7">
    <source>
        <dbReference type="RuleBase" id="RU004020"/>
    </source>
</evidence>
<keyword evidence="3" id="KW-0805">Transcription regulation</keyword>
<dbReference type="AlphaFoldDB" id="A0A0L0RVB1"/>
<evidence type="ECO:0000313" key="11">
    <source>
        <dbReference type="EMBL" id="KNE54387.1"/>
    </source>
</evidence>
<accession>A0A0L0RVB1</accession>
<dbReference type="Pfam" id="PF00447">
    <property type="entry name" value="HSF_DNA-bind"/>
    <property type="match status" value="1"/>
</dbReference>
<feature type="region of interest" description="Disordered" evidence="9">
    <location>
        <begin position="14"/>
        <end position="33"/>
    </location>
</feature>
<proteinExistence type="inferred from homology"/>
<keyword evidence="8" id="KW-0175">Coiled coil</keyword>
<dbReference type="PANTHER" id="PTHR10015:SF427">
    <property type="entry name" value="HEAT SHOCK FACTOR PROTEIN"/>
    <property type="match status" value="1"/>
</dbReference>
<keyword evidence="12" id="KW-1185">Reference proteome</keyword>
<dbReference type="InterPro" id="IPR036390">
    <property type="entry name" value="WH_DNA-bd_sf"/>
</dbReference>
<dbReference type="GO" id="GO:0005634">
    <property type="term" value="C:nucleus"/>
    <property type="evidence" value="ECO:0007669"/>
    <property type="project" value="UniProtKB-SubCell"/>
</dbReference>
<name>A0A0L0RVB1_ALLM3</name>
<dbReference type="Gene3D" id="1.10.10.10">
    <property type="entry name" value="Winged helix-like DNA-binding domain superfamily/Winged helix DNA-binding domain"/>
    <property type="match status" value="1"/>
</dbReference>
<reference evidence="12" key="2">
    <citation type="submission" date="2009-11" db="EMBL/GenBank/DDBJ databases">
        <title>The Genome Sequence of Allomyces macrogynus strain ATCC 38327.</title>
        <authorList>
            <consortium name="The Broad Institute Genome Sequencing Platform"/>
            <person name="Russ C."/>
            <person name="Cuomo C."/>
            <person name="Shea T."/>
            <person name="Young S.K."/>
            <person name="Zeng Q."/>
            <person name="Koehrsen M."/>
            <person name="Haas B."/>
            <person name="Borodovsky M."/>
            <person name="Guigo R."/>
            <person name="Alvarado L."/>
            <person name="Berlin A."/>
            <person name="Borenstein D."/>
            <person name="Chen Z."/>
            <person name="Engels R."/>
            <person name="Freedman E."/>
            <person name="Gellesch M."/>
            <person name="Goldberg J."/>
            <person name="Griggs A."/>
            <person name="Gujja S."/>
            <person name="Heiman D."/>
            <person name="Hepburn T."/>
            <person name="Howarth C."/>
            <person name="Jen D."/>
            <person name="Larson L."/>
            <person name="Lewis B."/>
            <person name="Mehta T."/>
            <person name="Park D."/>
            <person name="Pearson M."/>
            <person name="Roberts A."/>
            <person name="Saif S."/>
            <person name="Shenoy N."/>
            <person name="Sisk P."/>
            <person name="Stolte C."/>
            <person name="Sykes S."/>
            <person name="Walk T."/>
            <person name="White J."/>
            <person name="Yandava C."/>
            <person name="Burger G."/>
            <person name="Gray M.W."/>
            <person name="Holland P.W.H."/>
            <person name="King N."/>
            <person name="Lang F.B.F."/>
            <person name="Roger A.J."/>
            <person name="Ruiz-Trillo I."/>
            <person name="Lander E."/>
            <person name="Nusbaum C."/>
        </authorList>
    </citation>
    <scope>NUCLEOTIDE SEQUENCE [LARGE SCALE GENOMIC DNA]</scope>
    <source>
        <strain evidence="12">ATCC 38327</strain>
    </source>
</reference>
<protein>
    <recommendedName>
        <fullName evidence="10">HSF-type DNA-binding domain-containing protein</fullName>
    </recommendedName>
</protein>
<comment type="similarity">
    <text evidence="2 7">Belongs to the HSF family.</text>
</comment>
<dbReference type="SUPFAM" id="SSF46785">
    <property type="entry name" value="Winged helix' DNA-binding domain"/>
    <property type="match status" value="1"/>
</dbReference>
<keyword evidence="4" id="KW-0238">DNA-binding</keyword>
<dbReference type="OMA" id="TEESVGM"/>
<dbReference type="GO" id="GO:0003700">
    <property type="term" value="F:DNA-binding transcription factor activity"/>
    <property type="evidence" value="ECO:0007669"/>
    <property type="project" value="InterPro"/>
</dbReference>
<dbReference type="PRINTS" id="PR00056">
    <property type="entry name" value="HSFDOMAIN"/>
</dbReference>
<evidence type="ECO:0000256" key="4">
    <source>
        <dbReference type="ARBA" id="ARBA00023125"/>
    </source>
</evidence>
<dbReference type="GO" id="GO:0043565">
    <property type="term" value="F:sequence-specific DNA binding"/>
    <property type="evidence" value="ECO:0007669"/>
    <property type="project" value="InterPro"/>
</dbReference>
<evidence type="ECO:0000256" key="9">
    <source>
        <dbReference type="SAM" id="MobiDB-lite"/>
    </source>
</evidence>
<dbReference type="VEuPathDB" id="FungiDB:AMAG_00362"/>
<feature type="compositionally biased region" description="Low complexity" evidence="9">
    <location>
        <begin position="235"/>
        <end position="250"/>
    </location>
</feature>
<evidence type="ECO:0000256" key="6">
    <source>
        <dbReference type="ARBA" id="ARBA00023242"/>
    </source>
</evidence>
<dbReference type="PANTHER" id="PTHR10015">
    <property type="entry name" value="HEAT SHOCK TRANSCRIPTION FACTOR"/>
    <property type="match status" value="1"/>
</dbReference>
<sequence>MDFATPSIIVNGGDATPSHGYLQPTYPGRPSPRHDAVAAALSLPASPVFPRSAAASPTFLGTASPLLTPIPASSPVLGPKSFVQKVYGLVNDPATDHLICWTPAGTSFVVLDVKGLEAILPSVFKHGKFPSLIRQLNMYHFSKINRAPRGSQPPDAKEYEFAHEHFTRDGSRLALIKRQQAHGPTGTSTSGGTNSTTVGPHRLATTTTASANAAAANAAAVNTAIAAAAAAAPVPAPATPATSNARPAPTSVYHGNTPAVTPSVTPAITPAGSSIMAAAPTGMVPDLDLGAFLHQEHISAPRDVGPEVSVPLLDLHQKVRSLSGVVEQQQREIGVLRSTLEELEQVRTLAQDIEQMRSAVHEVEMLRRTVLSLQSVMTASGIAGPSVISPSVTPQLAPLANQHHFTTSPATYAHHHHHHQHQMAMAHADDSLAQYLAPAAATAAATPTLAAGMSPVLGVASLAPPSIQSPQTVSPSAAAMDMMTALHLSPHLPPATEAGAGANGEHSLLSAALHHHQQQQHQQNSDQATSPAALAVAAAAVAAVQAAAAGNAGVMPAAWYGPSGPVVRPVPMSQGQYWANV</sequence>
<dbReference type="InterPro" id="IPR000232">
    <property type="entry name" value="HSF_DNA-bd"/>
</dbReference>
<dbReference type="InterPro" id="IPR036388">
    <property type="entry name" value="WH-like_DNA-bd_sf"/>
</dbReference>
<dbReference type="eggNOG" id="KOG0627">
    <property type="taxonomic scope" value="Eukaryota"/>
</dbReference>
<dbReference type="Proteomes" id="UP000054350">
    <property type="component" value="Unassembled WGS sequence"/>
</dbReference>
<feature type="region of interest" description="Disordered" evidence="9">
    <location>
        <begin position="179"/>
        <end position="201"/>
    </location>
</feature>
<keyword evidence="5" id="KW-0804">Transcription</keyword>